<accession>A0A1J0GNG8</accession>
<keyword evidence="2" id="KW-1185">Reference proteome</keyword>
<proteinExistence type="predicted"/>
<dbReference type="AlphaFoldDB" id="A0A1J0GNG8"/>
<dbReference type="EMBL" id="CP015756">
    <property type="protein sequence ID" value="APC42472.1"/>
    <property type="molecule type" value="Genomic_DNA"/>
</dbReference>
<name>A0A1J0GNG8_9CLOT</name>
<dbReference type="OrthoDB" id="9777242at2"/>
<dbReference type="RefSeq" id="WP_071614760.1">
    <property type="nucleotide sequence ID" value="NZ_CP015756.1"/>
</dbReference>
<gene>
    <name evidence="1" type="ORF">A7L45_21710</name>
</gene>
<dbReference type="Proteomes" id="UP000182569">
    <property type="component" value="Chromosome"/>
</dbReference>
<protein>
    <submittedName>
        <fullName evidence="1">Uncharacterized protein</fullName>
    </submittedName>
</protein>
<reference evidence="2" key="1">
    <citation type="journal article" date="2016" name="Front. Microbiol.">
        <title>Complete Genome Sequence of Clostridium estertheticum DSM 8809, a Microbe Identified in Spoiled Vacuum Packed Beef.</title>
        <authorList>
            <person name="Yu Z."/>
            <person name="Gunn L."/>
            <person name="Brennan E."/>
            <person name="Reid R."/>
            <person name="Wall P.G."/>
            <person name="Gaora O.P."/>
            <person name="Hurley D."/>
            <person name="Bolton D."/>
            <person name="Fanning S."/>
        </authorList>
    </citation>
    <scope>NUCLEOTIDE SEQUENCE [LARGE SCALE GENOMIC DNA]</scope>
    <source>
        <strain evidence="2">DSM 8809</strain>
    </source>
</reference>
<sequence>MSAFLAPIHTWVFGKILLAEDLELKLKKVYIDKYGDNAKDVIERSLAYGSPIDTSKSIEDIIDVSNIHGWLSDKIEKVETRIAFIITEMIKKNEKEAEVIAHECFIKQGKTVGEMSRAKEMPGSPEEVFNALNNYLLEGMPCDRVTRPIKSEEDIFEWETTSCIHKIYWETVNGDINIFYNLRHEWTKAFVENSNDEYTYNFIKAIGHNGIIGVNQITRK</sequence>
<dbReference type="STRING" id="1552.A7L45_21710"/>
<evidence type="ECO:0000313" key="1">
    <source>
        <dbReference type="EMBL" id="APC42472.1"/>
    </source>
</evidence>
<organism evidence="1 2">
    <name type="scientific">Clostridium estertheticum subsp. estertheticum</name>
    <dbReference type="NCBI Taxonomy" id="1552"/>
    <lineage>
        <taxon>Bacteria</taxon>
        <taxon>Bacillati</taxon>
        <taxon>Bacillota</taxon>
        <taxon>Clostridia</taxon>
        <taxon>Eubacteriales</taxon>
        <taxon>Clostridiaceae</taxon>
        <taxon>Clostridium</taxon>
    </lineage>
</organism>
<evidence type="ECO:0000313" key="2">
    <source>
        <dbReference type="Proteomes" id="UP000182569"/>
    </source>
</evidence>
<dbReference type="KEGG" id="ceu:A7L45_21710"/>